<evidence type="ECO:0000313" key="1">
    <source>
        <dbReference type="EMBL" id="GGM37152.1"/>
    </source>
</evidence>
<comment type="caution">
    <text evidence="1">The sequence shown here is derived from an EMBL/GenBank/DDBJ whole genome shotgun (WGS) entry which is preliminary data.</text>
</comment>
<name>A0A8J3FSL9_9PSEU</name>
<gene>
    <name evidence="1" type="ORF">GCM10012275_05370</name>
</gene>
<reference evidence="1" key="1">
    <citation type="journal article" date="2014" name="Int. J. Syst. Evol. Microbiol.">
        <title>Complete genome sequence of Corynebacterium casei LMG S-19264T (=DSM 44701T), isolated from a smear-ripened cheese.</title>
        <authorList>
            <consortium name="US DOE Joint Genome Institute (JGI-PGF)"/>
            <person name="Walter F."/>
            <person name="Albersmeier A."/>
            <person name="Kalinowski J."/>
            <person name="Ruckert C."/>
        </authorList>
    </citation>
    <scope>NUCLEOTIDE SEQUENCE</scope>
    <source>
        <strain evidence="1">CGMCC 4.5737</strain>
    </source>
</reference>
<evidence type="ECO:0000313" key="2">
    <source>
        <dbReference type="Proteomes" id="UP000637578"/>
    </source>
</evidence>
<protein>
    <submittedName>
        <fullName evidence="1">Uncharacterized protein</fullName>
    </submittedName>
</protein>
<proteinExistence type="predicted"/>
<dbReference type="Proteomes" id="UP000637578">
    <property type="component" value="Unassembled WGS sequence"/>
</dbReference>
<accession>A0A8J3FSL9</accession>
<dbReference type="RefSeq" id="WP_189053509.1">
    <property type="nucleotide sequence ID" value="NZ_BMMK01000002.1"/>
</dbReference>
<dbReference type="EMBL" id="BMMK01000002">
    <property type="protein sequence ID" value="GGM37152.1"/>
    <property type="molecule type" value="Genomic_DNA"/>
</dbReference>
<dbReference type="AlphaFoldDB" id="A0A8J3FSL9"/>
<reference evidence="1" key="2">
    <citation type="submission" date="2020-09" db="EMBL/GenBank/DDBJ databases">
        <authorList>
            <person name="Sun Q."/>
            <person name="Zhou Y."/>
        </authorList>
    </citation>
    <scope>NUCLEOTIDE SEQUENCE</scope>
    <source>
        <strain evidence="1">CGMCC 4.5737</strain>
    </source>
</reference>
<organism evidence="1 2">
    <name type="scientific">Longimycelium tulufanense</name>
    <dbReference type="NCBI Taxonomy" id="907463"/>
    <lineage>
        <taxon>Bacteria</taxon>
        <taxon>Bacillati</taxon>
        <taxon>Actinomycetota</taxon>
        <taxon>Actinomycetes</taxon>
        <taxon>Pseudonocardiales</taxon>
        <taxon>Pseudonocardiaceae</taxon>
        <taxon>Longimycelium</taxon>
    </lineage>
</organism>
<keyword evidence="2" id="KW-1185">Reference proteome</keyword>
<sequence>MLTEGDRCRLAKDLPLTEDCWLPAGLEGTVQAAERVVVFGIPPLGEEAPVRVGSADEWTLRRAEYPELRADVQCRVRLDTGGVVTVWAQDHLQRL</sequence>